<comment type="caution">
    <text evidence="2">The sequence shown here is derived from an EMBL/GenBank/DDBJ whole genome shotgun (WGS) entry which is preliminary data.</text>
</comment>
<name>A0A2S7WKA2_9FLAO</name>
<dbReference type="InterPro" id="IPR036291">
    <property type="entry name" value="NAD(P)-bd_dom_sf"/>
</dbReference>
<dbReference type="OrthoDB" id="751203at2"/>
<proteinExistence type="predicted"/>
<dbReference type="EMBL" id="MSCN01000001">
    <property type="protein sequence ID" value="PQJ78038.1"/>
    <property type="molecule type" value="Genomic_DNA"/>
</dbReference>
<dbReference type="GO" id="GO:0050661">
    <property type="term" value="F:NADP binding"/>
    <property type="evidence" value="ECO:0007669"/>
    <property type="project" value="InterPro"/>
</dbReference>
<dbReference type="AlphaFoldDB" id="A0A2S7WKA2"/>
<keyword evidence="3" id="KW-1185">Reference proteome</keyword>
<dbReference type="GO" id="GO:0005737">
    <property type="term" value="C:cytoplasm"/>
    <property type="evidence" value="ECO:0007669"/>
    <property type="project" value="TreeGrafter"/>
</dbReference>
<dbReference type="InterPro" id="IPR006115">
    <property type="entry name" value="6PGDH_NADP-bd"/>
</dbReference>
<feature type="domain" description="6-phosphogluconate dehydrogenase NADP-binding" evidence="1">
    <location>
        <begin position="4"/>
        <end position="118"/>
    </location>
</feature>
<evidence type="ECO:0000313" key="3">
    <source>
        <dbReference type="Proteomes" id="UP000238882"/>
    </source>
</evidence>
<dbReference type="PANTHER" id="PTHR48079">
    <property type="entry name" value="PROTEIN YEEZ"/>
    <property type="match status" value="1"/>
</dbReference>
<organism evidence="2 3">
    <name type="scientific">Polaribacter porphyrae</name>
    <dbReference type="NCBI Taxonomy" id="1137780"/>
    <lineage>
        <taxon>Bacteria</taxon>
        <taxon>Pseudomonadati</taxon>
        <taxon>Bacteroidota</taxon>
        <taxon>Flavobacteriia</taxon>
        <taxon>Flavobacteriales</taxon>
        <taxon>Flavobacteriaceae</taxon>
    </lineage>
</organism>
<dbReference type="GO" id="GO:0004029">
    <property type="term" value="F:aldehyde dehydrogenase (NAD+) activity"/>
    <property type="evidence" value="ECO:0007669"/>
    <property type="project" value="TreeGrafter"/>
</dbReference>
<dbReference type="SUPFAM" id="SSF51735">
    <property type="entry name" value="NAD(P)-binding Rossmann-fold domains"/>
    <property type="match status" value="1"/>
</dbReference>
<reference evidence="2 3" key="1">
    <citation type="submission" date="2016-12" db="EMBL/GenBank/DDBJ databases">
        <title>Trade-off between light-utilization and light-protection in marine flavobacteria.</title>
        <authorList>
            <person name="Kumagai Y."/>
            <person name="Yoshizawa S."/>
            <person name="Kogure K."/>
            <person name="Iwasaki W."/>
        </authorList>
    </citation>
    <scope>NUCLEOTIDE SEQUENCE [LARGE SCALE GENOMIC DNA]</scope>
    <source>
        <strain evidence="2 3">NBRC 108759</strain>
    </source>
</reference>
<protein>
    <submittedName>
        <fullName evidence="2">dTDP-glucose 4,6-dehydratase</fullName>
    </submittedName>
</protein>
<dbReference type="RefSeq" id="WP_105014620.1">
    <property type="nucleotide sequence ID" value="NZ_MSCN01000001.1"/>
</dbReference>
<sequence length="254" mass="29082">MKVVSILGCGWLGKPLATTLFKKGFQVKGSTTSTDKLNDLKELGISPFLVDISMDINIVEFLKTDVLIIAITNKSTDDFKQLIAKIEKSPVKKVIFISTTSVYPSLNKVMTEDSETKETPHFKIEELFRNNINFKTTVIRFAGLFGGKRHPANWFKNGKEIPQPNGFVNMIHREDCIAIIEAILQQDYFGETFNASANHHPKRKDFYIKARQSKGFELPVFKKEEELVWKIISSEKIQKKLNYKFIYNDLLKAL</sequence>
<accession>A0A2S7WKA2</accession>
<evidence type="ECO:0000259" key="1">
    <source>
        <dbReference type="Pfam" id="PF03446"/>
    </source>
</evidence>
<dbReference type="Proteomes" id="UP000238882">
    <property type="component" value="Unassembled WGS sequence"/>
</dbReference>
<gene>
    <name evidence="2" type="ORF">BTO18_02010</name>
</gene>
<evidence type="ECO:0000313" key="2">
    <source>
        <dbReference type="EMBL" id="PQJ78038.1"/>
    </source>
</evidence>
<dbReference type="InterPro" id="IPR051783">
    <property type="entry name" value="NAD(P)-dependent_oxidoreduct"/>
</dbReference>
<dbReference type="Gene3D" id="3.40.50.720">
    <property type="entry name" value="NAD(P)-binding Rossmann-like Domain"/>
    <property type="match status" value="1"/>
</dbReference>
<dbReference type="Pfam" id="PF03446">
    <property type="entry name" value="NAD_binding_2"/>
    <property type="match status" value="1"/>
</dbReference>
<dbReference type="PANTHER" id="PTHR48079:SF6">
    <property type="entry name" value="NAD(P)-BINDING DOMAIN-CONTAINING PROTEIN-RELATED"/>
    <property type="match status" value="1"/>
</dbReference>